<dbReference type="PIRSF" id="PIRSF016661">
    <property type="entry name" value="BioY"/>
    <property type="match status" value="1"/>
</dbReference>
<comment type="similarity">
    <text evidence="1 2">Belongs to the BioY family.</text>
</comment>
<accession>C5CDK2</accession>
<feature type="transmembrane region" description="Helical" evidence="3">
    <location>
        <begin position="108"/>
        <end position="126"/>
    </location>
</feature>
<keyword evidence="3" id="KW-1133">Transmembrane helix</keyword>
<dbReference type="eggNOG" id="COG1268">
    <property type="taxonomic scope" value="Bacteria"/>
</dbReference>
<feature type="transmembrane region" description="Helical" evidence="3">
    <location>
        <begin position="30"/>
        <end position="50"/>
    </location>
</feature>
<dbReference type="EMBL" id="CP001634">
    <property type="protein sequence ID" value="ACR79086.1"/>
    <property type="molecule type" value="Genomic_DNA"/>
</dbReference>
<comment type="subcellular location">
    <subcellularLocation>
        <location evidence="2">Cell membrane</location>
        <topology evidence="2">Multi-pass membrane protein</topology>
    </subcellularLocation>
</comment>
<feature type="transmembrane region" description="Helical" evidence="3">
    <location>
        <begin position="176"/>
        <end position="198"/>
    </location>
</feature>
<dbReference type="GO" id="GO:0005886">
    <property type="term" value="C:plasma membrane"/>
    <property type="evidence" value="ECO:0007669"/>
    <property type="project" value="UniProtKB-SubCell"/>
</dbReference>
<evidence type="ECO:0000313" key="5">
    <source>
        <dbReference type="Proteomes" id="UP000002382"/>
    </source>
</evidence>
<gene>
    <name evidence="4" type="ordered locus">Kole_0361</name>
</gene>
<dbReference type="OrthoDB" id="9803495at2"/>
<keyword evidence="2" id="KW-0813">Transport</keyword>
<dbReference type="AlphaFoldDB" id="C5CDK2"/>
<sequence length="205" mass="22535">MRGLALTEHYFEVRQKLFKWPREQTVTRKLILAIGMAALTGLLAQVKFYLPWTPVPATGQTFAVLMAGILLGRWWGGVSQAIYVTLGAAGIPWFSSWSGGIHHLTGPTGGYLVGFIFAALFIGYFCDRYPKSRNFVPMLGLMVVANFVIVHGLGLCQLAIWLNLVKNNPITMKELLWMGTIPFIAGDITKIILAAGVVKAVTPKK</sequence>
<dbReference type="RefSeq" id="WP_012744873.1">
    <property type="nucleotide sequence ID" value="NC_012785.1"/>
</dbReference>
<dbReference type="KEGG" id="kol:Kole_0361"/>
<name>C5CDK2_KOSOT</name>
<feature type="transmembrane region" description="Helical" evidence="3">
    <location>
        <begin position="138"/>
        <end position="164"/>
    </location>
</feature>
<keyword evidence="5" id="KW-1185">Reference proteome</keyword>
<dbReference type="InterPro" id="IPR003784">
    <property type="entry name" value="BioY"/>
</dbReference>
<protein>
    <recommendedName>
        <fullName evidence="2">Biotin transporter</fullName>
    </recommendedName>
</protein>
<proteinExistence type="inferred from homology"/>
<dbReference type="Pfam" id="PF02632">
    <property type="entry name" value="BioY"/>
    <property type="match status" value="1"/>
</dbReference>
<evidence type="ECO:0000313" key="4">
    <source>
        <dbReference type="EMBL" id="ACR79086.1"/>
    </source>
</evidence>
<reference evidence="4 5" key="1">
    <citation type="submission" date="2009-06" db="EMBL/GenBank/DDBJ databases">
        <title>Complete sequence of Thermotogales bacterium TBF 19.5.1.</title>
        <authorList>
            <consortium name="US DOE Joint Genome Institute"/>
            <person name="Lucas S."/>
            <person name="Copeland A."/>
            <person name="Lapidus A."/>
            <person name="Glavina del Rio T."/>
            <person name="Tice H."/>
            <person name="Bruce D."/>
            <person name="Goodwin L."/>
            <person name="Pitluck S."/>
            <person name="Chertkov O."/>
            <person name="Brettin T."/>
            <person name="Detter J.C."/>
            <person name="Han C."/>
            <person name="Schmutz J."/>
            <person name="Larimer F."/>
            <person name="Land M."/>
            <person name="Hauser L."/>
            <person name="Kyrpides N."/>
            <person name="Ovchinnikova G."/>
            <person name="Noll K."/>
        </authorList>
    </citation>
    <scope>NUCLEOTIDE SEQUENCE [LARGE SCALE GENOMIC DNA]</scope>
    <source>
        <strain evidence="5">ATCC BAA-1733 / DSM 21960 / TBF 19.5.1</strain>
    </source>
</reference>
<keyword evidence="2 3" id="KW-0472">Membrane</keyword>
<dbReference type="GO" id="GO:0015225">
    <property type="term" value="F:biotin transmembrane transporter activity"/>
    <property type="evidence" value="ECO:0007669"/>
    <property type="project" value="UniProtKB-UniRule"/>
</dbReference>
<dbReference type="PANTHER" id="PTHR34295">
    <property type="entry name" value="BIOTIN TRANSPORTER BIOY"/>
    <property type="match status" value="1"/>
</dbReference>
<evidence type="ECO:0000256" key="1">
    <source>
        <dbReference type="ARBA" id="ARBA00010692"/>
    </source>
</evidence>
<keyword evidence="2" id="KW-1003">Cell membrane</keyword>
<reference evidence="4 5" key="2">
    <citation type="journal article" date="2011" name="J. Bacteriol.">
        <title>Genome Sequence of Kosmotoga olearia Strain TBF 19.5.1, a Thermophilic Bacterium with a Wide Growth Temperature Range, Isolated from the Troll B Oil Platform in the North Sea.</title>
        <authorList>
            <person name="Swithers K.S."/>
            <person name="Dipippo J.L."/>
            <person name="Bruce D.C."/>
            <person name="Detter C."/>
            <person name="Tapia R."/>
            <person name="Han S."/>
            <person name="Goodwin L.A."/>
            <person name="Han J."/>
            <person name="Woyke T."/>
            <person name="Pitluck S."/>
            <person name="Pennacchio L."/>
            <person name="Nolan M."/>
            <person name="Mikhailova N."/>
            <person name="Land M.L."/>
            <person name="Nesbo C.L."/>
            <person name="Gogarten J.P."/>
            <person name="Noll K.M."/>
        </authorList>
    </citation>
    <scope>NUCLEOTIDE SEQUENCE [LARGE SCALE GENOMIC DNA]</scope>
    <source>
        <strain evidence="5">ATCC BAA-1733 / DSM 21960 / TBF 19.5.1</strain>
    </source>
</reference>
<keyword evidence="3" id="KW-0812">Transmembrane</keyword>
<dbReference type="Proteomes" id="UP000002382">
    <property type="component" value="Chromosome"/>
</dbReference>
<evidence type="ECO:0000256" key="3">
    <source>
        <dbReference type="SAM" id="Phobius"/>
    </source>
</evidence>
<evidence type="ECO:0000256" key="2">
    <source>
        <dbReference type="PIRNR" id="PIRNR016661"/>
    </source>
</evidence>
<organism evidence="4 5">
    <name type="scientific">Kosmotoga olearia (strain ATCC BAA-1733 / DSM 21960 / TBF 19.5.1)</name>
    <dbReference type="NCBI Taxonomy" id="521045"/>
    <lineage>
        <taxon>Bacteria</taxon>
        <taxon>Thermotogati</taxon>
        <taxon>Thermotogota</taxon>
        <taxon>Thermotogae</taxon>
        <taxon>Kosmotogales</taxon>
        <taxon>Kosmotogaceae</taxon>
        <taxon>Kosmotoga</taxon>
    </lineage>
</organism>
<feature type="transmembrane region" description="Helical" evidence="3">
    <location>
        <begin position="82"/>
        <end position="102"/>
    </location>
</feature>
<dbReference type="Gene3D" id="1.10.1760.20">
    <property type="match status" value="1"/>
</dbReference>
<dbReference type="STRING" id="521045.Kole_0361"/>
<dbReference type="HOGENOM" id="CLU_077931_2_0_0"/>
<dbReference type="PANTHER" id="PTHR34295:SF1">
    <property type="entry name" value="BIOTIN TRANSPORTER BIOY"/>
    <property type="match status" value="1"/>
</dbReference>